<protein>
    <submittedName>
        <fullName evidence="1">Putative terminase large subunit</fullName>
    </submittedName>
</protein>
<organism evidence="1 2">
    <name type="scientific">Brucella phage EF4</name>
    <dbReference type="NCBI Taxonomy" id="2706778"/>
    <lineage>
        <taxon>Viruses</taxon>
        <taxon>Duplodnaviria</taxon>
        <taxon>Heunggongvirae</taxon>
        <taxon>Uroviricota</taxon>
        <taxon>Caudoviricetes</taxon>
        <taxon>Perisivirus</taxon>
        <taxon>Perisivirus Pr</taxon>
    </lineage>
</organism>
<evidence type="ECO:0000313" key="1">
    <source>
        <dbReference type="EMBL" id="QIC52900.1"/>
    </source>
</evidence>
<accession>A0A6C0X2N0</accession>
<evidence type="ECO:0000313" key="2">
    <source>
        <dbReference type="Proteomes" id="UP000503412"/>
    </source>
</evidence>
<name>A0A6C0X2N0_9CAUD</name>
<dbReference type="EMBL" id="MT002975">
    <property type="protein sequence ID" value="QIC52900.1"/>
    <property type="molecule type" value="Genomic_DNA"/>
</dbReference>
<dbReference type="Proteomes" id="UP000503412">
    <property type="component" value="Segment"/>
</dbReference>
<proteinExistence type="predicted"/>
<reference evidence="1 2" key="1">
    <citation type="submission" date="2020-01" db="EMBL/GenBank/DDBJ databases">
        <authorList>
            <person name="Cicha C.L."/>
            <person name="Wiedenheft B."/>
        </authorList>
    </citation>
    <scope>NUCLEOTIDE SEQUENCE [LARGE SCALE GENOMIC DNA]</scope>
</reference>
<sequence>MTITKAQAAQELLNRRKARRNLVDYARYIEVPGAPVEEQDEESDEAEYFAETQLAKHHILILEAAQRCIEKPYGRLMLFMPPGSAKSSYGSVVVPSWAMGAEARVQSHRRVLWFRHG</sequence>